<dbReference type="OrthoDB" id="2974486at2"/>
<dbReference type="EMBL" id="CP020772">
    <property type="protein sequence ID" value="ARI75881.1"/>
    <property type="molecule type" value="Genomic_DNA"/>
</dbReference>
<keyword evidence="1" id="KW-0472">Membrane</keyword>
<keyword evidence="3" id="KW-1185">Reference proteome</keyword>
<reference evidence="2 3" key="1">
    <citation type="submission" date="2017-04" db="EMBL/GenBank/DDBJ databases">
        <title>The whole genome sequencing and assembly of Halobacillus mangrovi strain.</title>
        <authorList>
            <person name="Lee S.-J."/>
            <person name="Park M.-K."/>
            <person name="Kim J.-Y."/>
            <person name="Lee Y.-J."/>
            <person name="Yi H."/>
            <person name="Bahn Y.-S."/>
            <person name="Kim J.F."/>
            <person name="Lee D.-W."/>
        </authorList>
    </citation>
    <scope>NUCLEOTIDE SEQUENCE [LARGE SCALE GENOMIC DNA]</scope>
    <source>
        <strain evidence="2 3">KTB 131</strain>
    </source>
</reference>
<protein>
    <submittedName>
        <fullName evidence="2">Uncharacterized protein</fullName>
    </submittedName>
</protein>
<keyword evidence="1" id="KW-0812">Transmembrane</keyword>
<dbReference type="AlphaFoldDB" id="A0A1W5ZRH6"/>
<dbReference type="KEGG" id="hmn:HM131_03135"/>
<sequence>MPTLEYERRGCVKKATDSSSFNYPSSYCELKTEKGDLKMNKISLLIFIFLSILFIANGLYQGLVNDSWQALIFGVIVIILGTYSFNKKKKKK</sequence>
<organism evidence="2 3">
    <name type="scientific">Halobacillus mangrovi</name>
    <dbReference type="NCBI Taxonomy" id="402384"/>
    <lineage>
        <taxon>Bacteria</taxon>
        <taxon>Bacillati</taxon>
        <taxon>Bacillota</taxon>
        <taxon>Bacilli</taxon>
        <taxon>Bacillales</taxon>
        <taxon>Bacillaceae</taxon>
        <taxon>Halobacillus</taxon>
    </lineage>
</organism>
<evidence type="ECO:0000313" key="3">
    <source>
        <dbReference type="Proteomes" id="UP000192527"/>
    </source>
</evidence>
<proteinExistence type="predicted"/>
<evidence type="ECO:0000256" key="1">
    <source>
        <dbReference type="SAM" id="Phobius"/>
    </source>
</evidence>
<evidence type="ECO:0000313" key="2">
    <source>
        <dbReference type="EMBL" id="ARI75881.1"/>
    </source>
</evidence>
<accession>A0A1W5ZRH6</accession>
<keyword evidence="1" id="KW-1133">Transmembrane helix</keyword>
<gene>
    <name evidence="2" type="ORF">HM131_03135</name>
</gene>
<name>A0A1W5ZRH6_9BACI</name>
<feature type="transmembrane region" description="Helical" evidence="1">
    <location>
        <begin position="42"/>
        <end position="61"/>
    </location>
</feature>
<feature type="transmembrane region" description="Helical" evidence="1">
    <location>
        <begin position="67"/>
        <end position="85"/>
    </location>
</feature>
<dbReference type="Proteomes" id="UP000192527">
    <property type="component" value="Chromosome"/>
</dbReference>